<dbReference type="Pfam" id="PF01715">
    <property type="entry name" value="IPPT"/>
    <property type="match status" value="1"/>
</dbReference>
<proteinExistence type="inferred from homology"/>
<evidence type="ECO:0000256" key="4">
    <source>
        <dbReference type="ARBA" id="ARBA00022679"/>
    </source>
</evidence>
<dbReference type="EC" id="2.5.1.75" evidence="10"/>
<dbReference type="Gene3D" id="3.40.50.300">
    <property type="entry name" value="P-loop containing nucleotide triphosphate hydrolases"/>
    <property type="match status" value="1"/>
</dbReference>
<dbReference type="EMBL" id="FRXO01000005">
    <property type="protein sequence ID" value="SHO66302.1"/>
    <property type="molecule type" value="Genomic_DNA"/>
</dbReference>
<dbReference type="InterPro" id="IPR039657">
    <property type="entry name" value="Dimethylallyltransferase"/>
</dbReference>
<evidence type="ECO:0000256" key="9">
    <source>
        <dbReference type="ARBA" id="ARBA00049563"/>
    </source>
</evidence>
<organism evidence="14 15">
    <name type="scientific">Pseudoxanthobacter soli DSM 19599</name>
    <dbReference type="NCBI Taxonomy" id="1123029"/>
    <lineage>
        <taxon>Bacteria</taxon>
        <taxon>Pseudomonadati</taxon>
        <taxon>Pseudomonadota</taxon>
        <taxon>Alphaproteobacteria</taxon>
        <taxon>Hyphomicrobiales</taxon>
        <taxon>Segnochrobactraceae</taxon>
        <taxon>Pseudoxanthobacter</taxon>
    </lineage>
</organism>
<dbReference type="RefSeq" id="WP_073629942.1">
    <property type="nucleotide sequence ID" value="NZ_FRXO01000005.1"/>
</dbReference>
<keyword evidence="8 10" id="KW-0460">Magnesium</keyword>
<evidence type="ECO:0000313" key="15">
    <source>
        <dbReference type="Proteomes" id="UP000186406"/>
    </source>
</evidence>
<dbReference type="Proteomes" id="UP000186406">
    <property type="component" value="Unassembled WGS sequence"/>
</dbReference>
<keyword evidence="4 10" id="KW-0808">Transferase</keyword>
<dbReference type="GO" id="GO:0052381">
    <property type="term" value="F:tRNA dimethylallyltransferase activity"/>
    <property type="evidence" value="ECO:0007669"/>
    <property type="project" value="UniProtKB-UniRule"/>
</dbReference>
<dbReference type="STRING" id="1123029.SAMN02745172_02958"/>
<comment type="subunit">
    <text evidence="10">Monomer.</text>
</comment>
<evidence type="ECO:0000256" key="2">
    <source>
        <dbReference type="ARBA" id="ARBA00003213"/>
    </source>
</evidence>
<keyword evidence="7 10" id="KW-0067">ATP-binding</keyword>
<evidence type="ECO:0000256" key="11">
    <source>
        <dbReference type="RuleBase" id="RU003783"/>
    </source>
</evidence>
<accession>A0A1M7ZNA9</accession>
<evidence type="ECO:0000256" key="5">
    <source>
        <dbReference type="ARBA" id="ARBA00022694"/>
    </source>
</evidence>
<gene>
    <name evidence="10" type="primary">miaA</name>
    <name evidence="14" type="ORF">SAMN02745172_02958</name>
</gene>
<dbReference type="GO" id="GO:0005524">
    <property type="term" value="F:ATP binding"/>
    <property type="evidence" value="ECO:0007669"/>
    <property type="project" value="UniProtKB-UniRule"/>
</dbReference>
<evidence type="ECO:0000256" key="7">
    <source>
        <dbReference type="ARBA" id="ARBA00022840"/>
    </source>
</evidence>
<evidence type="ECO:0000256" key="6">
    <source>
        <dbReference type="ARBA" id="ARBA00022741"/>
    </source>
</evidence>
<reference evidence="14 15" key="1">
    <citation type="submission" date="2016-12" db="EMBL/GenBank/DDBJ databases">
        <authorList>
            <person name="Song W.-J."/>
            <person name="Kurnit D.M."/>
        </authorList>
    </citation>
    <scope>NUCLEOTIDE SEQUENCE [LARGE SCALE GENOMIC DNA]</scope>
    <source>
        <strain evidence="14 15">DSM 19599</strain>
    </source>
</reference>
<dbReference type="PANTHER" id="PTHR11088:SF60">
    <property type="entry name" value="TRNA DIMETHYLALLYLTRANSFERASE"/>
    <property type="match status" value="1"/>
</dbReference>
<evidence type="ECO:0000256" key="8">
    <source>
        <dbReference type="ARBA" id="ARBA00022842"/>
    </source>
</evidence>
<dbReference type="Gene3D" id="1.10.20.140">
    <property type="match status" value="1"/>
</dbReference>
<evidence type="ECO:0000256" key="1">
    <source>
        <dbReference type="ARBA" id="ARBA00001946"/>
    </source>
</evidence>
<dbReference type="NCBIfam" id="TIGR00174">
    <property type="entry name" value="miaA"/>
    <property type="match status" value="1"/>
</dbReference>
<evidence type="ECO:0000256" key="10">
    <source>
        <dbReference type="HAMAP-Rule" id="MF_00185"/>
    </source>
</evidence>
<keyword evidence="15" id="KW-1185">Reference proteome</keyword>
<evidence type="ECO:0000256" key="13">
    <source>
        <dbReference type="RuleBase" id="RU003785"/>
    </source>
</evidence>
<name>A0A1M7ZNA9_9HYPH</name>
<evidence type="ECO:0000256" key="12">
    <source>
        <dbReference type="RuleBase" id="RU003784"/>
    </source>
</evidence>
<dbReference type="SUPFAM" id="SSF52540">
    <property type="entry name" value="P-loop containing nucleoside triphosphate hydrolases"/>
    <property type="match status" value="2"/>
</dbReference>
<sequence>MAAGPDGAVGRGGDRAGRSAILIAGPTASGKSAFALALARATGGLVVNADAMQVYRELRILTARPSEADEAAAPHRLYGHVGAAEPYSAARWVEDCLAVIDEAAAAGVPAIVVGGTGLYFEALTRGLSPVPAIPEDVREHWRRQSAVLDAAALHGELARRDPEMAGRLAPSDTQRLVRALEVIEGTGRSLADWQAIAPVAPLASGATRRIVIAPERAWLHRRIAERFAAMVDAGAVAEAAAFDALALDPAMPAARAIGVAPLVAHIRGDLSLEEAESRSVIDSRRYAKRQETWFRNRMADWERVDPRNISEAAEQIAKECHRRP</sequence>
<comment type="caution">
    <text evidence="10">Lacks conserved residue(s) required for the propagation of feature annotation.</text>
</comment>
<dbReference type="AlphaFoldDB" id="A0A1M7ZNA9"/>
<dbReference type="PANTHER" id="PTHR11088">
    <property type="entry name" value="TRNA DIMETHYLALLYLTRANSFERASE"/>
    <property type="match status" value="1"/>
</dbReference>
<comment type="similarity">
    <text evidence="3 10 13">Belongs to the IPP transferase family.</text>
</comment>
<comment type="function">
    <text evidence="2 10 12">Catalyzes the transfer of a dimethylallyl group onto the adenine at position 37 in tRNAs that read codons beginning with uridine, leading to the formation of N6-(dimethylallyl)adenosine (i(6)A).</text>
</comment>
<dbReference type="InterPro" id="IPR027417">
    <property type="entry name" value="P-loop_NTPase"/>
</dbReference>
<feature type="site" description="Interaction with substrate tRNA" evidence="10">
    <location>
        <position position="138"/>
    </location>
</feature>
<feature type="binding site" evidence="10">
    <location>
        <begin position="27"/>
        <end position="32"/>
    </location>
    <ligand>
        <name>substrate</name>
    </ligand>
</feature>
<comment type="catalytic activity">
    <reaction evidence="9 10 11">
        <text>adenosine(37) in tRNA + dimethylallyl diphosphate = N(6)-dimethylallyladenosine(37) in tRNA + diphosphate</text>
        <dbReference type="Rhea" id="RHEA:26482"/>
        <dbReference type="Rhea" id="RHEA-COMP:10162"/>
        <dbReference type="Rhea" id="RHEA-COMP:10375"/>
        <dbReference type="ChEBI" id="CHEBI:33019"/>
        <dbReference type="ChEBI" id="CHEBI:57623"/>
        <dbReference type="ChEBI" id="CHEBI:74411"/>
        <dbReference type="ChEBI" id="CHEBI:74415"/>
        <dbReference type="EC" id="2.5.1.75"/>
    </reaction>
</comment>
<keyword evidence="5 10" id="KW-0819">tRNA processing</keyword>
<dbReference type="OrthoDB" id="9776390at2"/>
<feature type="region of interest" description="Interaction with substrate tRNA" evidence="10">
    <location>
        <begin position="174"/>
        <end position="178"/>
    </location>
</feature>
<protein>
    <recommendedName>
        <fullName evidence="10">tRNA dimethylallyltransferase</fullName>
        <ecNumber evidence="10">2.5.1.75</ecNumber>
    </recommendedName>
    <alternativeName>
        <fullName evidence="10">Dimethylallyl diphosphate:tRNA dimethylallyltransferase</fullName>
        <shortName evidence="10">DMAPP:tRNA dimethylallyltransferase</shortName>
        <shortName evidence="10">DMATase</shortName>
    </alternativeName>
    <alternativeName>
        <fullName evidence="10">Isopentenyl-diphosphate:tRNA isopentenyltransferase</fullName>
        <shortName evidence="10">IPP transferase</shortName>
        <shortName evidence="10">IPPT</shortName>
        <shortName evidence="10">IPTase</shortName>
    </alternativeName>
</protein>
<comment type="cofactor">
    <cofactor evidence="1 10">
        <name>Mg(2+)</name>
        <dbReference type="ChEBI" id="CHEBI:18420"/>
    </cofactor>
</comment>
<evidence type="ECO:0000256" key="3">
    <source>
        <dbReference type="ARBA" id="ARBA00005842"/>
    </source>
</evidence>
<feature type="binding site" evidence="10">
    <location>
        <begin position="25"/>
        <end position="32"/>
    </location>
    <ligand>
        <name>ATP</name>
        <dbReference type="ChEBI" id="CHEBI:30616"/>
    </ligand>
</feature>
<keyword evidence="6 10" id="KW-0547">Nucleotide-binding</keyword>
<dbReference type="HAMAP" id="MF_00185">
    <property type="entry name" value="IPP_trans"/>
    <property type="match status" value="1"/>
</dbReference>
<evidence type="ECO:0000313" key="14">
    <source>
        <dbReference type="EMBL" id="SHO66302.1"/>
    </source>
</evidence>
<dbReference type="GO" id="GO:0006400">
    <property type="term" value="P:tRNA modification"/>
    <property type="evidence" value="ECO:0007669"/>
    <property type="project" value="TreeGrafter"/>
</dbReference>
<dbReference type="InterPro" id="IPR018022">
    <property type="entry name" value="IPT"/>
</dbReference>
<feature type="site" description="Interaction with substrate tRNA" evidence="10">
    <location>
        <position position="116"/>
    </location>
</feature>